<keyword evidence="2" id="KW-1185">Reference proteome</keyword>
<dbReference type="Proteomes" id="UP000463224">
    <property type="component" value="Unassembled WGS sequence"/>
</dbReference>
<proteinExistence type="predicted"/>
<evidence type="ECO:0000313" key="2">
    <source>
        <dbReference type="Proteomes" id="UP000463224"/>
    </source>
</evidence>
<dbReference type="EMBL" id="WPHG01000001">
    <property type="protein sequence ID" value="MVA96573.1"/>
    <property type="molecule type" value="Genomic_DNA"/>
</dbReference>
<evidence type="ECO:0000313" key="1">
    <source>
        <dbReference type="EMBL" id="MVA96573.1"/>
    </source>
</evidence>
<organism evidence="1 2">
    <name type="scientific">Nitratireductor arenosus</name>
    <dbReference type="NCBI Taxonomy" id="2682096"/>
    <lineage>
        <taxon>Bacteria</taxon>
        <taxon>Pseudomonadati</taxon>
        <taxon>Pseudomonadota</taxon>
        <taxon>Alphaproteobacteria</taxon>
        <taxon>Hyphomicrobiales</taxon>
        <taxon>Phyllobacteriaceae</taxon>
        <taxon>Nitratireductor</taxon>
    </lineage>
</organism>
<gene>
    <name evidence="1" type="ORF">GN330_04835</name>
</gene>
<dbReference type="AlphaFoldDB" id="A0A844QER4"/>
<name>A0A844QER4_9HYPH</name>
<sequence>MVASAALMIASQAGAQDVTSAYTDLAADKTCTTYAAADPNEGGDWANLVCDGYRGYPVFLSYGDARESLFYGFPPAGDLAPVWESFGPFNSTGPKIEWRLERKGDRAVPFATIHRWFVSDPYDETQNIEVLVVEKVGQPHERDGCAVGYVVASGNPNANDKARTIADMQAKDFACGADQPVIDQGSVPVPPFHRAEN</sequence>
<accession>A0A844QER4</accession>
<comment type="caution">
    <text evidence="1">The sequence shown here is derived from an EMBL/GenBank/DDBJ whole genome shotgun (WGS) entry which is preliminary data.</text>
</comment>
<protein>
    <submittedName>
        <fullName evidence="1">Uncharacterized protein</fullName>
    </submittedName>
</protein>
<reference evidence="1 2" key="1">
    <citation type="submission" date="2019-12" db="EMBL/GenBank/DDBJ databases">
        <title>Nitratireductor arenosus sp. nov., Isolated from sea sand, Jeju island, South Korea.</title>
        <authorList>
            <person name="Kim W."/>
        </authorList>
    </citation>
    <scope>NUCLEOTIDE SEQUENCE [LARGE SCALE GENOMIC DNA]</scope>
    <source>
        <strain evidence="1 2">CAU 1489</strain>
    </source>
</reference>